<evidence type="ECO:0008006" key="4">
    <source>
        <dbReference type="Google" id="ProtNLM"/>
    </source>
</evidence>
<evidence type="ECO:0000313" key="3">
    <source>
        <dbReference type="Proteomes" id="UP001501337"/>
    </source>
</evidence>
<keyword evidence="3" id="KW-1185">Reference proteome</keyword>
<name>A0ABP7PDZ4_9GAMM</name>
<dbReference type="EMBL" id="BAABBO010000009">
    <property type="protein sequence ID" value="GAA3963932.1"/>
    <property type="molecule type" value="Genomic_DNA"/>
</dbReference>
<keyword evidence="1" id="KW-0732">Signal</keyword>
<comment type="caution">
    <text evidence="2">The sequence shown here is derived from an EMBL/GenBank/DDBJ whole genome shotgun (WGS) entry which is preliminary data.</text>
</comment>
<reference evidence="3" key="1">
    <citation type="journal article" date="2019" name="Int. J. Syst. Evol. Microbiol.">
        <title>The Global Catalogue of Microorganisms (GCM) 10K type strain sequencing project: providing services to taxonomists for standard genome sequencing and annotation.</title>
        <authorList>
            <consortium name="The Broad Institute Genomics Platform"/>
            <consortium name="The Broad Institute Genome Sequencing Center for Infectious Disease"/>
            <person name="Wu L."/>
            <person name="Ma J."/>
        </authorList>
    </citation>
    <scope>NUCLEOTIDE SEQUENCE [LARGE SCALE GENOMIC DNA]</scope>
    <source>
        <strain evidence="3">JCM 17555</strain>
    </source>
</reference>
<sequence>MKGILIASGIAAAISCASVQAAAISFDLLQGTTYGKYYSSLSYEVSGLDLTVTAFSDTGGLFDNRIRTAGIGAWNGLGVCNRDEVVGSSCYSPAHSIDNSADSFLGWADYDMLLLSFSSEVSLSGISLGWIGTDSDMSVLGFNGGQFSGFSSADTYSDLGASGWSLVGQYANVSNTAINAQNFVASTWLIGAYNPAFGSAGFSTGNDQFKIDGLQVTVADTGEEPNPVPVSGTLALFSIGMAALGMRRLFGRGKSAQQI</sequence>
<accession>A0ABP7PDZ4</accession>
<evidence type="ECO:0000256" key="1">
    <source>
        <dbReference type="SAM" id="SignalP"/>
    </source>
</evidence>
<proteinExistence type="predicted"/>
<dbReference type="Proteomes" id="UP001501337">
    <property type="component" value="Unassembled WGS sequence"/>
</dbReference>
<protein>
    <recommendedName>
        <fullName evidence="4">PEP-CTERM protein-sorting domain-containing protein</fullName>
    </recommendedName>
</protein>
<dbReference type="InterPro" id="IPR049672">
    <property type="entry name" value="Xrt_dep_XDP1"/>
</dbReference>
<dbReference type="RefSeq" id="WP_344806271.1">
    <property type="nucleotide sequence ID" value="NZ_BAABBO010000009.1"/>
</dbReference>
<feature type="signal peptide" evidence="1">
    <location>
        <begin position="1"/>
        <end position="21"/>
    </location>
</feature>
<gene>
    <name evidence="2" type="ORF">GCM10022278_22210</name>
</gene>
<feature type="chain" id="PRO_5045398896" description="PEP-CTERM protein-sorting domain-containing protein" evidence="1">
    <location>
        <begin position="22"/>
        <end position="259"/>
    </location>
</feature>
<evidence type="ECO:0000313" key="2">
    <source>
        <dbReference type="EMBL" id="GAA3963932.1"/>
    </source>
</evidence>
<dbReference type="NCBIfam" id="NF041927">
    <property type="entry name" value="Xrt_dep_XDP1"/>
    <property type="match status" value="1"/>
</dbReference>
<organism evidence="2 3">
    <name type="scientific">Allohahella marinimesophila</name>
    <dbReference type="NCBI Taxonomy" id="1054972"/>
    <lineage>
        <taxon>Bacteria</taxon>
        <taxon>Pseudomonadati</taxon>
        <taxon>Pseudomonadota</taxon>
        <taxon>Gammaproteobacteria</taxon>
        <taxon>Oceanospirillales</taxon>
        <taxon>Hahellaceae</taxon>
        <taxon>Allohahella</taxon>
    </lineage>
</organism>
<dbReference type="PROSITE" id="PS51257">
    <property type="entry name" value="PROKAR_LIPOPROTEIN"/>
    <property type="match status" value="1"/>
</dbReference>